<organism evidence="3 4">
    <name type="scientific">Ramalina farinacea</name>
    <dbReference type="NCBI Taxonomy" id="258253"/>
    <lineage>
        <taxon>Eukaryota</taxon>
        <taxon>Fungi</taxon>
        <taxon>Dikarya</taxon>
        <taxon>Ascomycota</taxon>
        <taxon>Pezizomycotina</taxon>
        <taxon>Lecanoromycetes</taxon>
        <taxon>OSLEUM clade</taxon>
        <taxon>Lecanoromycetidae</taxon>
        <taxon>Lecanorales</taxon>
        <taxon>Lecanorineae</taxon>
        <taxon>Ramalinaceae</taxon>
        <taxon>Ramalina</taxon>
    </lineage>
</organism>
<feature type="region of interest" description="Disordered" evidence="1">
    <location>
        <begin position="644"/>
        <end position="682"/>
    </location>
</feature>
<feature type="compositionally biased region" description="Polar residues" evidence="1">
    <location>
        <begin position="657"/>
        <end position="682"/>
    </location>
</feature>
<proteinExistence type="predicted"/>
<feature type="compositionally biased region" description="Basic and acidic residues" evidence="1">
    <location>
        <begin position="644"/>
        <end position="656"/>
    </location>
</feature>
<feature type="region of interest" description="Disordered" evidence="1">
    <location>
        <begin position="890"/>
        <end position="927"/>
    </location>
</feature>
<gene>
    <name evidence="3" type="ORF">OHK93_006429</name>
</gene>
<evidence type="ECO:0000313" key="3">
    <source>
        <dbReference type="EMBL" id="MDI1487161.1"/>
    </source>
</evidence>
<feature type="transmembrane region" description="Helical" evidence="2">
    <location>
        <begin position="434"/>
        <end position="455"/>
    </location>
</feature>
<dbReference type="Proteomes" id="UP001161017">
    <property type="component" value="Unassembled WGS sequence"/>
</dbReference>
<evidence type="ECO:0008006" key="5">
    <source>
        <dbReference type="Google" id="ProtNLM"/>
    </source>
</evidence>
<feature type="region of interest" description="Disordered" evidence="1">
    <location>
        <begin position="757"/>
        <end position="782"/>
    </location>
</feature>
<dbReference type="InterPro" id="IPR011043">
    <property type="entry name" value="Gal_Oxase/kelch_b-propeller"/>
</dbReference>
<dbReference type="SUPFAM" id="SSF50965">
    <property type="entry name" value="Galactose oxidase, central domain"/>
    <property type="match status" value="1"/>
</dbReference>
<dbReference type="AlphaFoldDB" id="A0AA43QII5"/>
<feature type="compositionally biased region" description="Basic and acidic residues" evidence="1">
    <location>
        <begin position="902"/>
        <end position="927"/>
    </location>
</feature>
<keyword evidence="2" id="KW-0472">Membrane</keyword>
<reference evidence="3" key="1">
    <citation type="journal article" date="2023" name="Genome Biol. Evol.">
        <title>First Whole Genome Sequence and Flow Cytometry Genome Size Data for the Lichen-Forming Fungus Ramalina farinacea (Ascomycota).</title>
        <authorList>
            <person name="Llewellyn T."/>
            <person name="Mian S."/>
            <person name="Hill R."/>
            <person name="Leitch I.J."/>
            <person name="Gaya E."/>
        </authorList>
    </citation>
    <scope>NUCLEOTIDE SEQUENCE</scope>
    <source>
        <strain evidence="3">LIQ254RAFAR</strain>
    </source>
</reference>
<name>A0AA43QII5_9LECA</name>
<protein>
    <recommendedName>
        <fullName evidence="5">Galactose oxidase</fullName>
    </recommendedName>
</protein>
<evidence type="ECO:0000313" key="4">
    <source>
        <dbReference type="Proteomes" id="UP001161017"/>
    </source>
</evidence>
<feature type="region of interest" description="Disordered" evidence="1">
    <location>
        <begin position="702"/>
        <end position="734"/>
    </location>
</feature>
<feature type="region of interest" description="Disordered" evidence="1">
    <location>
        <begin position="403"/>
        <end position="428"/>
    </location>
</feature>
<comment type="caution">
    <text evidence="3">The sequence shown here is derived from an EMBL/GenBank/DDBJ whole genome shotgun (WGS) entry which is preliminary data.</text>
</comment>
<evidence type="ECO:0000256" key="2">
    <source>
        <dbReference type="SAM" id="Phobius"/>
    </source>
</evidence>
<feature type="compositionally biased region" description="Acidic residues" evidence="1">
    <location>
        <begin position="573"/>
        <end position="583"/>
    </location>
</feature>
<keyword evidence="4" id="KW-1185">Reference proteome</keyword>
<dbReference type="Gene3D" id="2.120.10.80">
    <property type="entry name" value="Kelch-type beta propeller"/>
    <property type="match status" value="1"/>
</dbReference>
<sequence>MASLPYIPTQILTSSAADGLIYIFQPGSDAHSGQLLALNTTITLNNANLPLVTVSPTLPFLKDEETGYTPVIDNEGNIFAYAGDCTSGASASSLWQLKNPKSDLKGNPSWQEVSMAATGLVGPQNLAGANNLAAGFTFAPTTNSSADIYIFGGMCPNSTSSTAKDWTQAANYSNSMLTIQSDQPSSTSPTSFSLGMSLSKGPPVAEAGFTVTPLDPTFSTPEKNQTASQNQNFVLVGGHTQTAFINMSQVALFSLPERSWSFLPVDLPSDTPTTDLAVRDSTIDSRSGHTAVLSSDGSKIIVLGGWVGDITQPADPQLAILELGQGYGGSGDWQWSVPDPTGPGLASGTGIYGHGATLLSGDVMMVVGGYQISSSGNSKTKRQSSPVSSQTYFFNTTSNAWITNYSPPPPNSNTSNGSTQDKDGEESATKKTGLAVGLTLGILALITLVIIYFWYSKRLKQRREARDEELRGLAASAQRYDPSDITVDDPHDSANEMRSVDRPGGALLWNSGRPNAAGSRAEFDADRTGLSYDVPSPTRGLRRSLHSRGTYQPAPRFDNGRRTPDFNIHPIDERDEYDEEIDNETGPVDYETIQRRDFDLLSNVPVLNPPDRSRSSSPQSPQERETEIRRWVNDWTAADALMHHQADRLSPDKTDRTSSSLSEQSARSMLSSGSAQHSVGTVSRTLSQRSAALFSVAPFRSTNDATPFDIQGSASGHNPRAGHQRSQSLTSYSGNDRMIERATDTPNSFATARTSIPHHSETEGLLSDYPEQMSPTRTRSRARGWMGSVRRVFTGERSLSASPEHADSASSSPIKAEHDQSAFPRRSASAGAMLWKKKQGAKDWDVEGGQSTEKVQTPAGDEEWDVESAVEKRVVQVMFTVPKEKLRVVNKSDGDGESMLSAEREGSEKLALGEEGTSDVKGKQKEV</sequence>
<accession>A0AA43QII5</accession>
<dbReference type="EMBL" id="JAPUFD010000005">
    <property type="protein sequence ID" value="MDI1487161.1"/>
    <property type="molecule type" value="Genomic_DNA"/>
</dbReference>
<keyword evidence="2" id="KW-0812">Transmembrane</keyword>
<keyword evidence="2" id="KW-1133">Transmembrane helix</keyword>
<evidence type="ECO:0000256" key="1">
    <source>
        <dbReference type="SAM" id="MobiDB-lite"/>
    </source>
</evidence>
<feature type="region of interest" description="Disordered" evidence="1">
    <location>
        <begin position="796"/>
        <end position="863"/>
    </location>
</feature>
<feature type="compositionally biased region" description="Polar residues" evidence="1">
    <location>
        <begin position="724"/>
        <end position="734"/>
    </location>
</feature>
<feature type="region of interest" description="Disordered" evidence="1">
    <location>
        <begin position="602"/>
        <end position="627"/>
    </location>
</feature>
<dbReference type="InterPro" id="IPR015915">
    <property type="entry name" value="Kelch-typ_b-propeller"/>
</dbReference>
<feature type="region of interest" description="Disordered" evidence="1">
    <location>
        <begin position="528"/>
        <end position="589"/>
    </location>
</feature>